<accession>A0A0C2T6W7</accession>
<evidence type="ECO:0000256" key="1">
    <source>
        <dbReference type="SAM" id="MobiDB-lite"/>
    </source>
</evidence>
<dbReference type="InParanoid" id="A0A0C2T6W7"/>
<protein>
    <submittedName>
        <fullName evidence="2">Uncharacterized protein</fullName>
    </submittedName>
</protein>
<keyword evidence="3" id="KW-1185">Reference proteome</keyword>
<dbReference type="Proteomes" id="UP000054549">
    <property type="component" value="Unassembled WGS sequence"/>
</dbReference>
<gene>
    <name evidence="2" type="ORF">M378DRAFT_12917</name>
</gene>
<dbReference type="HOGENOM" id="CLU_1864628_0_0_1"/>
<reference evidence="2 3" key="1">
    <citation type="submission" date="2014-04" db="EMBL/GenBank/DDBJ databases">
        <title>Evolutionary Origins and Diversification of the Mycorrhizal Mutualists.</title>
        <authorList>
            <consortium name="DOE Joint Genome Institute"/>
            <consortium name="Mycorrhizal Genomics Consortium"/>
            <person name="Kohler A."/>
            <person name="Kuo A."/>
            <person name="Nagy L.G."/>
            <person name="Floudas D."/>
            <person name="Copeland A."/>
            <person name="Barry K.W."/>
            <person name="Cichocki N."/>
            <person name="Veneault-Fourrey C."/>
            <person name="LaButti K."/>
            <person name="Lindquist E.A."/>
            <person name="Lipzen A."/>
            <person name="Lundell T."/>
            <person name="Morin E."/>
            <person name="Murat C."/>
            <person name="Riley R."/>
            <person name="Ohm R."/>
            <person name="Sun H."/>
            <person name="Tunlid A."/>
            <person name="Henrissat B."/>
            <person name="Grigoriev I.V."/>
            <person name="Hibbett D.S."/>
            <person name="Martin F."/>
        </authorList>
    </citation>
    <scope>NUCLEOTIDE SEQUENCE [LARGE SCALE GENOMIC DNA]</scope>
    <source>
        <strain evidence="2 3">Koide BX008</strain>
    </source>
</reference>
<feature type="region of interest" description="Disordered" evidence="1">
    <location>
        <begin position="1"/>
        <end position="24"/>
    </location>
</feature>
<dbReference type="Gene3D" id="3.50.50.60">
    <property type="entry name" value="FAD/NAD(P)-binding domain"/>
    <property type="match status" value="1"/>
</dbReference>
<name>A0A0C2T6W7_AMAMK</name>
<dbReference type="InterPro" id="IPR036188">
    <property type="entry name" value="FAD/NAD-bd_sf"/>
</dbReference>
<evidence type="ECO:0000313" key="2">
    <source>
        <dbReference type="EMBL" id="KIL62334.1"/>
    </source>
</evidence>
<sequence length="137" mass="15228">MQALQQPTTRLHPDDTTKLGDEQYGLTEGTGLQTRYELNQAQYLEAVTSSSSAAKTSHPKTGQLRVTVVEFLVDRGIGGVCIDEKVAKQFQRYCQNKAIKLNTRALSTEKKVYLKTEAVNGSKEETVSFDILTFPLD</sequence>
<evidence type="ECO:0000313" key="3">
    <source>
        <dbReference type="Proteomes" id="UP000054549"/>
    </source>
</evidence>
<dbReference type="STRING" id="946122.A0A0C2T6W7"/>
<feature type="compositionally biased region" description="Basic and acidic residues" evidence="1">
    <location>
        <begin position="11"/>
        <end position="21"/>
    </location>
</feature>
<dbReference type="EMBL" id="KN818272">
    <property type="protein sequence ID" value="KIL62334.1"/>
    <property type="molecule type" value="Genomic_DNA"/>
</dbReference>
<dbReference type="AlphaFoldDB" id="A0A0C2T6W7"/>
<proteinExistence type="predicted"/>
<organism evidence="2 3">
    <name type="scientific">Amanita muscaria (strain Koide BX008)</name>
    <dbReference type="NCBI Taxonomy" id="946122"/>
    <lineage>
        <taxon>Eukaryota</taxon>
        <taxon>Fungi</taxon>
        <taxon>Dikarya</taxon>
        <taxon>Basidiomycota</taxon>
        <taxon>Agaricomycotina</taxon>
        <taxon>Agaricomycetes</taxon>
        <taxon>Agaricomycetidae</taxon>
        <taxon>Agaricales</taxon>
        <taxon>Pluteineae</taxon>
        <taxon>Amanitaceae</taxon>
        <taxon>Amanita</taxon>
    </lineage>
</organism>